<evidence type="ECO:0000256" key="1">
    <source>
        <dbReference type="SAM" id="MobiDB-lite"/>
    </source>
</evidence>
<comment type="caution">
    <text evidence="2">The sequence shown here is derived from an EMBL/GenBank/DDBJ whole genome shotgun (WGS) entry which is preliminary data.</text>
</comment>
<accession>A0A8X6X071</accession>
<organism evidence="2 3">
    <name type="scientific">Trichonephila inaurata madagascariensis</name>
    <dbReference type="NCBI Taxonomy" id="2747483"/>
    <lineage>
        <taxon>Eukaryota</taxon>
        <taxon>Metazoa</taxon>
        <taxon>Ecdysozoa</taxon>
        <taxon>Arthropoda</taxon>
        <taxon>Chelicerata</taxon>
        <taxon>Arachnida</taxon>
        <taxon>Araneae</taxon>
        <taxon>Araneomorphae</taxon>
        <taxon>Entelegynae</taxon>
        <taxon>Araneoidea</taxon>
        <taxon>Nephilidae</taxon>
        <taxon>Trichonephila</taxon>
        <taxon>Trichonephila inaurata</taxon>
    </lineage>
</organism>
<evidence type="ECO:0000313" key="2">
    <source>
        <dbReference type="EMBL" id="GFY44495.1"/>
    </source>
</evidence>
<feature type="region of interest" description="Disordered" evidence="1">
    <location>
        <begin position="75"/>
        <end position="96"/>
    </location>
</feature>
<protein>
    <submittedName>
        <fullName evidence="2">Uncharacterized protein</fullName>
    </submittedName>
</protein>
<reference evidence="2" key="1">
    <citation type="submission" date="2020-08" db="EMBL/GenBank/DDBJ databases">
        <title>Multicomponent nature underlies the extraordinary mechanical properties of spider dragline silk.</title>
        <authorList>
            <person name="Kono N."/>
            <person name="Nakamura H."/>
            <person name="Mori M."/>
            <person name="Yoshida Y."/>
            <person name="Ohtoshi R."/>
            <person name="Malay A.D."/>
            <person name="Moran D.A.P."/>
            <person name="Tomita M."/>
            <person name="Numata K."/>
            <person name="Arakawa K."/>
        </authorList>
    </citation>
    <scope>NUCLEOTIDE SEQUENCE</scope>
</reference>
<sequence length="96" mass="10904">MEPAMNLSQVQLFQENVTADQRFPNLTANEPPLDMLQEQLLIEADQPLPEIIENSGLEISLLEKENADQIFTEITEDPPVLEPMETNESNRNHSSE</sequence>
<dbReference type="EMBL" id="BMAV01004268">
    <property type="protein sequence ID" value="GFY44495.1"/>
    <property type="molecule type" value="Genomic_DNA"/>
</dbReference>
<evidence type="ECO:0000313" key="3">
    <source>
        <dbReference type="Proteomes" id="UP000886998"/>
    </source>
</evidence>
<gene>
    <name evidence="2" type="ORF">TNIN_333371</name>
</gene>
<dbReference type="Proteomes" id="UP000886998">
    <property type="component" value="Unassembled WGS sequence"/>
</dbReference>
<proteinExistence type="predicted"/>
<name>A0A8X6X071_9ARAC</name>
<keyword evidence="3" id="KW-1185">Reference proteome</keyword>
<dbReference type="AlphaFoldDB" id="A0A8X6X071"/>